<reference evidence="1 2" key="1">
    <citation type="submission" date="2018-07" db="EMBL/GenBank/DDBJ databases">
        <title>Genomic Encyclopedia of Type Strains, Phase IV (KMG-IV): sequencing the most valuable type-strain genomes for metagenomic binning, comparative biology and taxonomic classification.</title>
        <authorList>
            <person name="Goeker M."/>
        </authorList>
    </citation>
    <scope>NUCLEOTIDE SEQUENCE [LARGE SCALE GENOMIC DNA]</scope>
    <source>
        <strain evidence="1 2">DSM 5603</strain>
    </source>
</reference>
<comment type="caution">
    <text evidence="1">The sequence shown here is derived from an EMBL/GenBank/DDBJ whole genome shotgun (WGS) entry which is preliminary data.</text>
</comment>
<organism evidence="1 2">
    <name type="scientific">Gluconacetobacter liquefaciens</name>
    <name type="common">Acetobacter liquefaciens</name>
    <dbReference type="NCBI Taxonomy" id="89584"/>
    <lineage>
        <taxon>Bacteria</taxon>
        <taxon>Pseudomonadati</taxon>
        <taxon>Pseudomonadota</taxon>
        <taxon>Alphaproteobacteria</taxon>
        <taxon>Acetobacterales</taxon>
        <taxon>Acetobacteraceae</taxon>
        <taxon>Gluconacetobacter</taxon>
    </lineage>
</organism>
<protein>
    <submittedName>
        <fullName evidence="1">Uncharacterized protein</fullName>
    </submittedName>
</protein>
<sequence>MLIQAAPPESGMWSVDPHHRSVRILMLKRSFVMKKAYMSFLPVLLAAGAAVAEPKAPVHYDPVHAPTAQTLVQQIAARHGDMVLLGVHATIPDTKNNVIIACNDQARIGKPSSKGDMALIGTPKIMVARLPKKNVYEVAMTLNDAQGRTVGMMVDQMRLDAVPDEVEALRRALDVRADLEKNIPSESALFD</sequence>
<dbReference type="Proteomes" id="UP000254958">
    <property type="component" value="Unassembled WGS sequence"/>
</dbReference>
<gene>
    <name evidence="1" type="ORF">C7453_102152</name>
</gene>
<dbReference type="AlphaFoldDB" id="A0A370G6E5"/>
<accession>A0A370G6E5</accession>
<keyword evidence="2" id="KW-1185">Reference proteome</keyword>
<evidence type="ECO:0000313" key="2">
    <source>
        <dbReference type="Proteomes" id="UP000254958"/>
    </source>
</evidence>
<dbReference type="EMBL" id="QQAW01000002">
    <property type="protein sequence ID" value="RDI39365.1"/>
    <property type="molecule type" value="Genomic_DNA"/>
</dbReference>
<name>A0A370G6E5_GLULI</name>
<evidence type="ECO:0000313" key="1">
    <source>
        <dbReference type="EMBL" id="RDI39365.1"/>
    </source>
</evidence>
<proteinExistence type="predicted"/>